<organism evidence="1 2">
    <name type="scientific">Citrobacter koseri</name>
    <name type="common">Citrobacter diversus</name>
    <dbReference type="NCBI Taxonomy" id="545"/>
    <lineage>
        <taxon>Bacteria</taxon>
        <taxon>Pseudomonadati</taxon>
        <taxon>Pseudomonadota</taxon>
        <taxon>Gammaproteobacteria</taxon>
        <taxon>Enterobacterales</taxon>
        <taxon>Enterobacteriaceae</taxon>
        <taxon>Citrobacter</taxon>
    </lineage>
</organism>
<dbReference type="AlphaFoldDB" id="A0A2X2UXJ9"/>
<reference evidence="1 2" key="1">
    <citation type="submission" date="2018-06" db="EMBL/GenBank/DDBJ databases">
        <authorList>
            <consortium name="Pathogen Informatics"/>
            <person name="Doyle S."/>
        </authorList>
    </citation>
    <scope>NUCLEOTIDE SEQUENCE [LARGE SCALE GENOMIC DNA]</scope>
    <source>
        <strain evidence="1 2">NCTC10786</strain>
    </source>
</reference>
<proteinExistence type="predicted"/>
<name>A0A2X2UXJ9_CITKO</name>
<evidence type="ECO:0000313" key="1">
    <source>
        <dbReference type="EMBL" id="SQB20998.1"/>
    </source>
</evidence>
<sequence>MCQIEDLLAERQPLVVTTPPNSNILYASPGEIPCLGTTLTPGTHWLACSVNATMSPTLPPPVIMAFDRVNQVLTLNSKTLEIK</sequence>
<gene>
    <name evidence="1" type="ORF">NCTC10786_00485</name>
</gene>
<accession>A0A2X2UXJ9</accession>
<dbReference type="Proteomes" id="UP000251584">
    <property type="component" value="Unassembled WGS sequence"/>
</dbReference>
<dbReference type="EMBL" id="UAVY01000001">
    <property type="protein sequence ID" value="SQB20998.1"/>
    <property type="molecule type" value="Genomic_DNA"/>
</dbReference>
<evidence type="ECO:0000313" key="2">
    <source>
        <dbReference type="Proteomes" id="UP000251584"/>
    </source>
</evidence>
<protein>
    <submittedName>
        <fullName evidence="1">Uncharacterized protein</fullName>
    </submittedName>
</protein>